<sequence>MTRTREECEKTLRVYLFAARGIKLDEIDATIQAARDGARVAPELVQRANDARERCLSLLLDAYGKGSESVEFARVMDAGQTLFEIADRLHGLLQLQPLHDARCKVRAGGRKGAERRKQESAGKELRPRIVDAIRRYDGEAHKMASTLAKKFGCTPAYVRQIRNETALR</sequence>
<name>A0ABT6JCN7_9GAMM</name>
<dbReference type="RefSeq" id="WP_280575641.1">
    <property type="nucleotide sequence ID" value="NZ_JARXRM010000044.1"/>
</dbReference>
<evidence type="ECO:0000313" key="1">
    <source>
        <dbReference type="EMBL" id="MDH5824330.1"/>
    </source>
</evidence>
<accession>A0ABT6JCN7</accession>
<proteinExistence type="predicted"/>
<dbReference type="Proteomes" id="UP001156940">
    <property type="component" value="Unassembled WGS sequence"/>
</dbReference>
<dbReference type="EMBL" id="JARXRM010000044">
    <property type="protein sequence ID" value="MDH5824330.1"/>
    <property type="molecule type" value="Genomic_DNA"/>
</dbReference>
<reference evidence="1 2" key="1">
    <citation type="submission" date="2023-04" db="EMBL/GenBank/DDBJ databases">
        <title>Luteimonas endophyticus RD2P54.</title>
        <authorList>
            <person name="Sun J.-Q."/>
        </authorList>
    </citation>
    <scope>NUCLEOTIDE SEQUENCE [LARGE SCALE GENOMIC DNA]</scope>
    <source>
        <strain evidence="1 2">RD2P54</strain>
    </source>
</reference>
<comment type="caution">
    <text evidence="1">The sequence shown here is derived from an EMBL/GenBank/DDBJ whole genome shotgun (WGS) entry which is preliminary data.</text>
</comment>
<keyword evidence="2" id="KW-1185">Reference proteome</keyword>
<evidence type="ECO:0000313" key="2">
    <source>
        <dbReference type="Proteomes" id="UP001156940"/>
    </source>
</evidence>
<gene>
    <name evidence="1" type="ORF">QFW77_15245</name>
</gene>
<organism evidence="1 2">
    <name type="scientific">Luteimonas endophytica</name>
    <dbReference type="NCBI Taxonomy" id="3042023"/>
    <lineage>
        <taxon>Bacteria</taxon>
        <taxon>Pseudomonadati</taxon>
        <taxon>Pseudomonadota</taxon>
        <taxon>Gammaproteobacteria</taxon>
        <taxon>Lysobacterales</taxon>
        <taxon>Lysobacteraceae</taxon>
        <taxon>Luteimonas</taxon>
    </lineage>
</organism>
<protein>
    <submittedName>
        <fullName evidence="1">Uncharacterized protein</fullName>
    </submittedName>
</protein>